<keyword evidence="5" id="KW-0539">Nucleus</keyword>
<dbReference type="EMBL" id="JAKOGI010000129">
    <property type="protein sequence ID" value="KAJ8443015.1"/>
    <property type="molecule type" value="Genomic_DNA"/>
</dbReference>
<dbReference type="SUPFAM" id="SSF47459">
    <property type="entry name" value="HLH, helix-loop-helix DNA-binding domain"/>
    <property type="match status" value="1"/>
</dbReference>
<evidence type="ECO:0000256" key="2">
    <source>
        <dbReference type="ARBA" id="ARBA00023015"/>
    </source>
</evidence>
<dbReference type="GO" id="GO:0003700">
    <property type="term" value="F:DNA-binding transcription factor activity"/>
    <property type="evidence" value="ECO:0007669"/>
    <property type="project" value="InterPro"/>
</dbReference>
<evidence type="ECO:0000313" key="8">
    <source>
        <dbReference type="EMBL" id="KAJ8443015.1"/>
    </source>
</evidence>
<keyword evidence="3" id="KW-0238">DNA-binding</keyword>
<evidence type="ECO:0000256" key="4">
    <source>
        <dbReference type="ARBA" id="ARBA00023163"/>
    </source>
</evidence>
<gene>
    <name evidence="8" type="ORF">Cgig2_028238</name>
</gene>
<evidence type="ECO:0000256" key="5">
    <source>
        <dbReference type="ARBA" id="ARBA00023242"/>
    </source>
</evidence>
<feature type="domain" description="BHLH" evidence="7">
    <location>
        <begin position="223"/>
        <end position="272"/>
    </location>
</feature>
<evidence type="ECO:0000256" key="1">
    <source>
        <dbReference type="ARBA" id="ARBA00004123"/>
    </source>
</evidence>
<dbReference type="PANTHER" id="PTHR45914:SF59">
    <property type="entry name" value="TRANSCRIPTION FACTOR BHLH83-LIKE"/>
    <property type="match status" value="1"/>
</dbReference>
<keyword evidence="2" id="KW-0805">Transcription regulation</keyword>
<evidence type="ECO:0000313" key="9">
    <source>
        <dbReference type="Proteomes" id="UP001153076"/>
    </source>
</evidence>
<comment type="subcellular location">
    <subcellularLocation>
        <location evidence="1">Nucleus</location>
    </subcellularLocation>
</comment>
<name>A0A9Q1KGB1_9CARY</name>
<evidence type="ECO:0000256" key="3">
    <source>
        <dbReference type="ARBA" id="ARBA00023125"/>
    </source>
</evidence>
<evidence type="ECO:0000256" key="6">
    <source>
        <dbReference type="SAM" id="MobiDB-lite"/>
    </source>
</evidence>
<proteinExistence type="predicted"/>
<keyword evidence="9" id="KW-1185">Reference proteome</keyword>
<accession>A0A9Q1KGB1</accession>
<dbReference type="Proteomes" id="UP001153076">
    <property type="component" value="Unassembled WGS sequence"/>
</dbReference>
<dbReference type="GO" id="GO:0005634">
    <property type="term" value="C:nucleus"/>
    <property type="evidence" value="ECO:0007669"/>
    <property type="project" value="UniProtKB-SubCell"/>
</dbReference>
<dbReference type="FunFam" id="4.10.280.10:FF:000046">
    <property type="entry name" value="Transcription factor bHLH83"/>
    <property type="match status" value="1"/>
</dbReference>
<organism evidence="8 9">
    <name type="scientific">Carnegiea gigantea</name>
    <dbReference type="NCBI Taxonomy" id="171969"/>
    <lineage>
        <taxon>Eukaryota</taxon>
        <taxon>Viridiplantae</taxon>
        <taxon>Streptophyta</taxon>
        <taxon>Embryophyta</taxon>
        <taxon>Tracheophyta</taxon>
        <taxon>Spermatophyta</taxon>
        <taxon>Magnoliopsida</taxon>
        <taxon>eudicotyledons</taxon>
        <taxon>Gunneridae</taxon>
        <taxon>Pentapetalae</taxon>
        <taxon>Caryophyllales</taxon>
        <taxon>Cactineae</taxon>
        <taxon>Cactaceae</taxon>
        <taxon>Cactoideae</taxon>
        <taxon>Echinocereeae</taxon>
        <taxon>Carnegiea</taxon>
    </lineage>
</organism>
<dbReference type="AlphaFoldDB" id="A0A9Q1KGB1"/>
<dbReference type="Gene3D" id="4.10.280.10">
    <property type="entry name" value="Helix-loop-helix DNA-binding domain"/>
    <property type="match status" value="1"/>
</dbReference>
<dbReference type="OrthoDB" id="687495at2759"/>
<dbReference type="SMART" id="SM00353">
    <property type="entry name" value="HLH"/>
    <property type="match status" value="1"/>
</dbReference>
<dbReference type="CDD" id="cd11454">
    <property type="entry name" value="bHLH_AtIND_like"/>
    <property type="match status" value="1"/>
</dbReference>
<dbReference type="InterPro" id="IPR011598">
    <property type="entry name" value="bHLH_dom"/>
</dbReference>
<dbReference type="GO" id="GO:0046983">
    <property type="term" value="F:protein dimerization activity"/>
    <property type="evidence" value="ECO:0007669"/>
    <property type="project" value="InterPro"/>
</dbReference>
<protein>
    <recommendedName>
        <fullName evidence="7">BHLH domain-containing protein</fullName>
    </recommendedName>
</protein>
<dbReference type="PROSITE" id="PS50888">
    <property type="entry name" value="BHLH"/>
    <property type="match status" value="1"/>
</dbReference>
<feature type="compositionally biased region" description="Polar residues" evidence="6">
    <location>
        <begin position="207"/>
        <end position="227"/>
    </location>
</feature>
<keyword evidence="4" id="KW-0804">Transcription</keyword>
<feature type="region of interest" description="Disordered" evidence="6">
    <location>
        <begin position="169"/>
        <end position="236"/>
    </location>
</feature>
<dbReference type="Pfam" id="PF00010">
    <property type="entry name" value="HLH"/>
    <property type="match status" value="1"/>
</dbReference>
<evidence type="ECO:0000259" key="7">
    <source>
        <dbReference type="PROSITE" id="PS50888"/>
    </source>
</evidence>
<dbReference type="GO" id="GO:0048766">
    <property type="term" value="P:root hair initiation"/>
    <property type="evidence" value="ECO:0007669"/>
    <property type="project" value="UniProtKB-ARBA"/>
</dbReference>
<sequence length="320" mass="35620">MALARDQTTSCSFYGNFLEPSSSSQFQHMTCPNYGFDDYNQRQDRDCLDNNRNIVMNNANQVMMSDSPLSSSNSGNSSNNYRSYMGQEEAHPFINFKSGYLTTFMHGDGSKFFSFQQHQEQDQTNYNTNNCQTLLSPPSASFSVLLDEVNCLRTMEDGCQDEWFYAGASVADQPPGPQQSGAQQRRLSKRSDSEEEVSMQPLKKQCRASSSNKATKPKCSTSTSKDPQSVAAKNRRERISERLKVLQDLVPNGSKVDLVTMLEKAIGYVKFLQLQVKVLATDEFWPTTSGKAPDISQVREAIDAILSSQGSENATSSTSL</sequence>
<dbReference type="InterPro" id="IPR036638">
    <property type="entry name" value="HLH_DNA-bd_sf"/>
</dbReference>
<reference evidence="8" key="1">
    <citation type="submission" date="2022-04" db="EMBL/GenBank/DDBJ databases">
        <title>Carnegiea gigantea Genome sequencing and assembly v2.</title>
        <authorList>
            <person name="Copetti D."/>
            <person name="Sanderson M.J."/>
            <person name="Burquez A."/>
            <person name="Wojciechowski M.F."/>
        </authorList>
    </citation>
    <scope>NUCLEOTIDE SEQUENCE</scope>
    <source>
        <strain evidence="8">SGP5-SGP5p</strain>
        <tissue evidence="8">Aerial part</tissue>
    </source>
</reference>
<comment type="caution">
    <text evidence="8">The sequence shown here is derived from an EMBL/GenBank/DDBJ whole genome shotgun (WGS) entry which is preliminary data.</text>
</comment>
<dbReference type="InterPro" id="IPR045843">
    <property type="entry name" value="IND-like"/>
</dbReference>
<dbReference type="PANTHER" id="PTHR45914">
    <property type="entry name" value="TRANSCRIPTION FACTOR HEC3-RELATED"/>
    <property type="match status" value="1"/>
</dbReference>
<dbReference type="GO" id="GO:0003677">
    <property type="term" value="F:DNA binding"/>
    <property type="evidence" value="ECO:0007669"/>
    <property type="project" value="UniProtKB-KW"/>
</dbReference>